<organism evidence="26 27">
    <name type="scientific">Pseudomonas knackmussii (strain DSM 6978 / CCUG 54928 / LMG 23759 / B13)</name>
    <dbReference type="NCBI Taxonomy" id="1301098"/>
    <lineage>
        <taxon>Bacteria</taxon>
        <taxon>Pseudomonadati</taxon>
        <taxon>Pseudomonadota</taxon>
        <taxon>Gammaproteobacteria</taxon>
        <taxon>Pseudomonadales</taxon>
        <taxon>Pseudomonadaceae</taxon>
        <taxon>Pseudomonas</taxon>
    </lineage>
</organism>
<feature type="transmembrane region" description="Helical" evidence="19">
    <location>
        <begin position="203"/>
        <end position="224"/>
    </location>
</feature>
<dbReference type="InterPro" id="IPR029016">
    <property type="entry name" value="GAF-like_dom_sf"/>
</dbReference>
<dbReference type="KEGG" id="pkc:PKB_2680"/>
<dbReference type="PANTHER" id="PTHR45339:SF1">
    <property type="entry name" value="HYBRID SIGNAL TRANSDUCTION HISTIDINE KINASE J"/>
    <property type="match status" value="1"/>
</dbReference>
<dbReference type="PANTHER" id="PTHR45339">
    <property type="entry name" value="HYBRID SIGNAL TRANSDUCTION HISTIDINE KINASE J"/>
    <property type="match status" value="1"/>
</dbReference>
<evidence type="ECO:0000259" key="21">
    <source>
        <dbReference type="PROSITE" id="PS50110"/>
    </source>
</evidence>
<evidence type="ECO:0000256" key="7">
    <source>
        <dbReference type="ARBA" id="ARBA00022692"/>
    </source>
</evidence>
<dbReference type="PROSITE" id="PS50113">
    <property type="entry name" value="PAC"/>
    <property type="match status" value="2"/>
</dbReference>
<dbReference type="Pfam" id="PF00989">
    <property type="entry name" value="PAS"/>
    <property type="match status" value="1"/>
</dbReference>
<dbReference type="EMBL" id="HG322950">
    <property type="protein sequence ID" value="CDF84027.1"/>
    <property type="molecule type" value="Genomic_DNA"/>
</dbReference>
<dbReference type="InterPro" id="IPR036890">
    <property type="entry name" value="HATPase_C_sf"/>
</dbReference>
<dbReference type="Gene3D" id="1.20.120.160">
    <property type="entry name" value="HPT domain"/>
    <property type="match status" value="1"/>
</dbReference>
<dbReference type="InterPro" id="IPR001789">
    <property type="entry name" value="Sig_transdc_resp-reg_receiver"/>
</dbReference>
<dbReference type="PROSITE" id="PS50109">
    <property type="entry name" value="HIS_KIN"/>
    <property type="match status" value="1"/>
</dbReference>
<evidence type="ECO:0000256" key="9">
    <source>
        <dbReference type="ARBA" id="ARBA00022777"/>
    </source>
</evidence>
<dbReference type="SUPFAM" id="SSF52172">
    <property type="entry name" value="CheY-like"/>
    <property type="match status" value="2"/>
</dbReference>
<reference evidence="26 27" key="1">
    <citation type="submission" date="2013-03" db="EMBL/GenBank/DDBJ databases">
        <authorList>
            <person name="Linke B."/>
        </authorList>
    </citation>
    <scope>NUCLEOTIDE SEQUENCE [LARGE SCALE GENOMIC DNA]</scope>
    <source>
        <strain evidence="26 27">B13</strain>
    </source>
</reference>
<evidence type="ECO:0000256" key="4">
    <source>
        <dbReference type="ARBA" id="ARBA00022475"/>
    </source>
</evidence>
<feature type="domain" description="PAC" evidence="23">
    <location>
        <begin position="668"/>
        <end position="718"/>
    </location>
</feature>
<gene>
    <name evidence="26" type="ORF">PKB_2680</name>
</gene>
<dbReference type="EC" id="2.7.13.3" evidence="3"/>
<keyword evidence="5 17" id="KW-0597">Phosphoprotein</keyword>
<dbReference type="CDD" id="cd00082">
    <property type="entry name" value="HisKA"/>
    <property type="match status" value="1"/>
</dbReference>
<comment type="subcellular location">
    <subcellularLocation>
        <location evidence="2">Cell membrane</location>
        <topology evidence="2">Multi-pass membrane protein</topology>
    </subcellularLocation>
</comment>
<proteinExistence type="predicted"/>
<dbReference type="CDD" id="cd00130">
    <property type="entry name" value="PAS"/>
    <property type="match status" value="2"/>
</dbReference>
<dbReference type="InterPro" id="IPR011006">
    <property type="entry name" value="CheY-like_superfamily"/>
</dbReference>
<dbReference type="GO" id="GO:0005524">
    <property type="term" value="F:ATP binding"/>
    <property type="evidence" value="ECO:0007669"/>
    <property type="project" value="UniProtKB-KW"/>
</dbReference>
<reference evidence="26 27" key="2">
    <citation type="submission" date="2014-05" db="EMBL/GenBank/DDBJ databases">
        <title>Genome sequence of the 3-chlorobenzoate degrading bacterium Pseudomonas knackmussii B13 shows multiple evidence for horizontal gene transfer.</title>
        <authorList>
            <person name="Miyazaki R."/>
            <person name="Bertelli C."/>
            <person name="Falquet L."/>
            <person name="Robinson-Rechavi M."/>
            <person name="Gharib W."/>
            <person name="Roy S."/>
            <person name="Van der Meer J.R."/>
        </authorList>
    </citation>
    <scope>NUCLEOTIDE SEQUENCE [LARGE SCALE GENOMIC DNA]</scope>
    <source>
        <strain evidence="26 27">B13</strain>
    </source>
</reference>
<dbReference type="RefSeq" id="WP_043252371.1">
    <property type="nucleotide sequence ID" value="NZ_HG322950.1"/>
</dbReference>
<feature type="domain" description="Response regulatory" evidence="21">
    <location>
        <begin position="1127"/>
        <end position="1244"/>
    </location>
</feature>
<evidence type="ECO:0000256" key="13">
    <source>
        <dbReference type="ARBA" id="ARBA00023136"/>
    </source>
</evidence>
<dbReference type="Gene3D" id="6.10.340.10">
    <property type="match status" value="1"/>
</dbReference>
<dbReference type="InterPro" id="IPR005467">
    <property type="entry name" value="His_kinase_dom"/>
</dbReference>
<dbReference type="InterPro" id="IPR003661">
    <property type="entry name" value="HisK_dim/P_dom"/>
</dbReference>
<keyword evidence="12" id="KW-0902">Two-component regulatory system</keyword>
<dbReference type="Proteomes" id="UP000025241">
    <property type="component" value="Chromosome I"/>
</dbReference>
<evidence type="ECO:0000256" key="18">
    <source>
        <dbReference type="SAM" id="Coils"/>
    </source>
</evidence>
<comment type="catalytic activity">
    <reaction evidence="1">
        <text>ATP + protein L-histidine = ADP + protein N-phospho-L-histidine.</text>
        <dbReference type="EC" id="2.7.13.3"/>
    </reaction>
</comment>
<feature type="transmembrane region" description="Helical" evidence="19">
    <location>
        <begin position="17"/>
        <end position="37"/>
    </location>
</feature>
<dbReference type="eggNOG" id="COG0642">
    <property type="taxonomic scope" value="Bacteria"/>
</dbReference>
<dbReference type="GO" id="GO:0005886">
    <property type="term" value="C:plasma membrane"/>
    <property type="evidence" value="ECO:0007669"/>
    <property type="project" value="UniProtKB-SubCell"/>
</dbReference>
<dbReference type="InterPro" id="IPR001610">
    <property type="entry name" value="PAC"/>
</dbReference>
<dbReference type="Pfam" id="PF00512">
    <property type="entry name" value="HisKA"/>
    <property type="match status" value="1"/>
</dbReference>
<feature type="domain" description="PAC" evidence="23">
    <location>
        <begin position="549"/>
        <end position="601"/>
    </location>
</feature>
<evidence type="ECO:0000256" key="12">
    <source>
        <dbReference type="ARBA" id="ARBA00023012"/>
    </source>
</evidence>
<dbReference type="GO" id="GO:0006355">
    <property type="term" value="P:regulation of DNA-templated transcription"/>
    <property type="evidence" value="ECO:0007669"/>
    <property type="project" value="InterPro"/>
</dbReference>
<dbReference type="PROSITE" id="PS50110">
    <property type="entry name" value="RESPONSE_REGULATORY"/>
    <property type="match status" value="2"/>
</dbReference>
<evidence type="ECO:0000256" key="6">
    <source>
        <dbReference type="ARBA" id="ARBA00022679"/>
    </source>
</evidence>
<keyword evidence="13 19" id="KW-0472">Membrane</keyword>
<name>A0A024HHQ0_PSEKB</name>
<dbReference type="InterPro" id="IPR003660">
    <property type="entry name" value="HAMP_dom"/>
</dbReference>
<feature type="coiled-coil region" evidence="18">
    <location>
        <begin position="709"/>
        <end position="736"/>
    </location>
</feature>
<dbReference type="SUPFAM" id="SSF158472">
    <property type="entry name" value="HAMP domain-like"/>
    <property type="match status" value="1"/>
</dbReference>
<feature type="domain" description="Response regulatory" evidence="21">
    <location>
        <begin position="976"/>
        <end position="1099"/>
    </location>
</feature>
<dbReference type="InterPro" id="IPR036641">
    <property type="entry name" value="HPT_dom_sf"/>
</dbReference>
<dbReference type="InterPro" id="IPR024478">
    <property type="entry name" value="HlyB_4HB_MCP"/>
</dbReference>
<comment type="subunit">
    <text evidence="14">At low DSF concentrations, interacts with RpfF.</text>
</comment>
<protein>
    <recommendedName>
        <fullName evidence="15">Sensory/regulatory protein RpfC</fullName>
        <ecNumber evidence="3">2.7.13.3</ecNumber>
    </recommendedName>
</protein>
<keyword evidence="8" id="KW-0547">Nucleotide-binding</keyword>
<dbReference type="CDD" id="cd17546">
    <property type="entry name" value="REC_hyHK_CKI1_RcsC-like"/>
    <property type="match status" value="2"/>
</dbReference>
<dbReference type="CDD" id="cd06225">
    <property type="entry name" value="HAMP"/>
    <property type="match status" value="1"/>
</dbReference>
<feature type="modified residue" description="Phosphohistidine" evidence="16">
    <location>
        <position position="1323"/>
    </location>
</feature>
<feature type="domain" description="PAS" evidence="22">
    <location>
        <begin position="471"/>
        <end position="540"/>
    </location>
</feature>
<evidence type="ECO:0000259" key="24">
    <source>
        <dbReference type="PROSITE" id="PS50885"/>
    </source>
</evidence>
<dbReference type="InterPro" id="IPR003018">
    <property type="entry name" value="GAF"/>
</dbReference>
<dbReference type="eggNOG" id="COG2205">
    <property type="taxonomic scope" value="Bacteria"/>
</dbReference>
<dbReference type="FunFam" id="1.10.287.130:FF:000002">
    <property type="entry name" value="Two-component osmosensing histidine kinase"/>
    <property type="match status" value="1"/>
</dbReference>
<evidence type="ECO:0000256" key="1">
    <source>
        <dbReference type="ARBA" id="ARBA00000085"/>
    </source>
</evidence>
<evidence type="ECO:0000313" key="27">
    <source>
        <dbReference type="Proteomes" id="UP000025241"/>
    </source>
</evidence>
<dbReference type="Gene3D" id="3.30.565.10">
    <property type="entry name" value="Histidine kinase-like ATPase, C-terminal domain"/>
    <property type="match status" value="1"/>
</dbReference>
<dbReference type="Gene3D" id="3.40.50.2300">
    <property type="match status" value="2"/>
</dbReference>
<feature type="domain" description="Histidine kinase" evidence="20">
    <location>
        <begin position="736"/>
        <end position="957"/>
    </location>
</feature>
<evidence type="ECO:0000256" key="10">
    <source>
        <dbReference type="ARBA" id="ARBA00022840"/>
    </source>
</evidence>
<evidence type="ECO:0000256" key="16">
    <source>
        <dbReference type="PROSITE-ProRule" id="PRU00110"/>
    </source>
</evidence>
<feature type="domain" description="HPt" evidence="25">
    <location>
        <begin position="1283"/>
        <end position="1375"/>
    </location>
</feature>
<dbReference type="CDD" id="cd16922">
    <property type="entry name" value="HATPase_EvgS-ArcB-TorS-like"/>
    <property type="match status" value="1"/>
</dbReference>
<accession>A0A024HHQ0</accession>
<evidence type="ECO:0000256" key="19">
    <source>
        <dbReference type="SAM" id="Phobius"/>
    </source>
</evidence>
<feature type="coiled-coil region" evidence="18">
    <location>
        <begin position="437"/>
        <end position="471"/>
    </location>
</feature>
<feature type="modified residue" description="4-aspartylphosphate" evidence="17">
    <location>
        <position position="1177"/>
    </location>
</feature>
<dbReference type="FunFam" id="3.30.565.10:FF:000010">
    <property type="entry name" value="Sensor histidine kinase RcsC"/>
    <property type="match status" value="1"/>
</dbReference>
<dbReference type="SMART" id="SM00387">
    <property type="entry name" value="HATPase_c"/>
    <property type="match status" value="1"/>
</dbReference>
<dbReference type="PROSITE" id="PS50894">
    <property type="entry name" value="HPT"/>
    <property type="match status" value="1"/>
</dbReference>
<evidence type="ECO:0000259" key="23">
    <source>
        <dbReference type="PROSITE" id="PS50113"/>
    </source>
</evidence>
<dbReference type="SMART" id="SM00448">
    <property type="entry name" value="REC"/>
    <property type="match status" value="2"/>
</dbReference>
<dbReference type="SUPFAM" id="SSF55785">
    <property type="entry name" value="PYP-like sensor domain (PAS domain)"/>
    <property type="match status" value="2"/>
</dbReference>
<dbReference type="Pfam" id="PF12729">
    <property type="entry name" value="4HB_MCP_1"/>
    <property type="match status" value="1"/>
</dbReference>
<keyword evidence="11 19" id="KW-1133">Transmembrane helix</keyword>
<evidence type="ECO:0000256" key="17">
    <source>
        <dbReference type="PROSITE-ProRule" id="PRU00169"/>
    </source>
</evidence>
<dbReference type="NCBIfam" id="TIGR00229">
    <property type="entry name" value="sensory_box"/>
    <property type="match status" value="2"/>
</dbReference>
<dbReference type="InterPro" id="IPR003594">
    <property type="entry name" value="HATPase_dom"/>
</dbReference>
<dbReference type="InterPro" id="IPR013767">
    <property type="entry name" value="PAS_fold"/>
</dbReference>
<keyword evidence="10" id="KW-0067">ATP-binding</keyword>
<dbReference type="Gene3D" id="3.30.450.20">
    <property type="entry name" value="PAS domain"/>
    <property type="match status" value="2"/>
</dbReference>
<dbReference type="InterPro" id="IPR008207">
    <property type="entry name" value="Sig_transdc_His_kin_Hpt_dom"/>
</dbReference>
<dbReference type="Gene3D" id="1.10.287.130">
    <property type="match status" value="1"/>
</dbReference>
<dbReference type="InterPro" id="IPR036097">
    <property type="entry name" value="HisK_dim/P_sf"/>
</dbReference>
<keyword evidence="9 26" id="KW-0418">Kinase</keyword>
<feature type="domain" description="HAMP" evidence="24">
    <location>
        <begin position="224"/>
        <end position="277"/>
    </location>
</feature>
<dbReference type="Pfam" id="PF13426">
    <property type="entry name" value="PAS_9"/>
    <property type="match status" value="1"/>
</dbReference>
<evidence type="ECO:0000256" key="5">
    <source>
        <dbReference type="ARBA" id="ARBA00022553"/>
    </source>
</evidence>
<keyword evidence="4" id="KW-1003">Cell membrane</keyword>
<dbReference type="SUPFAM" id="SSF55781">
    <property type="entry name" value="GAF domain-like"/>
    <property type="match status" value="1"/>
</dbReference>
<dbReference type="PROSITE" id="PS50885">
    <property type="entry name" value="HAMP"/>
    <property type="match status" value="1"/>
</dbReference>
<dbReference type="SMART" id="SM00091">
    <property type="entry name" value="PAS"/>
    <property type="match status" value="2"/>
</dbReference>
<keyword evidence="18" id="KW-0175">Coiled coil</keyword>
<dbReference type="Gene3D" id="3.30.450.40">
    <property type="match status" value="1"/>
</dbReference>
<evidence type="ECO:0000256" key="8">
    <source>
        <dbReference type="ARBA" id="ARBA00022741"/>
    </source>
</evidence>
<dbReference type="Pfam" id="PF13185">
    <property type="entry name" value="GAF_2"/>
    <property type="match status" value="1"/>
</dbReference>
<dbReference type="Pfam" id="PF01627">
    <property type="entry name" value="Hpt"/>
    <property type="match status" value="1"/>
</dbReference>
<dbReference type="STRING" id="1301098.PKB_2680"/>
<evidence type="ECO:0000259" key="22">
    <source>
        <dbReference type="PROSITE" id="PS50112"/>
    </source>
</evidence>
<evidence type="ECO:0000256" key="14">
    <source>
        <dbReference type="ARBA" id="ARBA00064003"/>
    </source>
</evidence>
<sequence>MVSPLGILQRLRMRSRLVIGFGGLLALALFLGLYSIAVQYRQYQQINLIVDKDLIGLAHIQGAQVALADIGQSLRQAVMAADIEGHDQAVKQLQEQKDVLRDEIEQARPLLYRSQALQGMARFEAAYGDYEDQIDQVLALNDQRTASGSTSDQAAISLLSSTRLQRPAEVAQQALVQLVQTKLDGVSLEVNQVSERFRHSVTLTVWLLALGTAVGGLFGVLVSLSIRRPADRLRGTVDALSKGRLDVEIPFQDYPNEIGELARAVTALQSEAQQMADQRWVKTQVATLSSKMQALAESQELGDRILAALAPSLALVRASIHAYDEIHDELLLLGSYAAPADLPQRIRVGEGLVGQCAKQRRPIRLQRSEEELTGADPLAAVIEVLPLIHGERLLGVLMLELFRPLAASQETLLSEFVPLLAMNLEIRERHLQSAQLLEETRSQASLMEQQAVSLQRQTQELESRQQEIQATKAWYQGILESAPDGMLVVDREGRIILANPKLEELFGYASGELLGREVDNLVPDAVRSRHRQLRSGFMAESHSRQMGRSISELHGLRKDGSRFSVEIALAPLPDLLGHGVCVCASVRDISERRAMEAALQESESRLRYILDCSPVSVTFSTQNDIHLANPEFVEVFGLDVGDRADRLYVDPADREAIWACLEAGEQRHERELRLLDRSGNERDVLATYLPIQYQGEFGVLGWLFDITARKQAEAQMRRAKELAEEATRAKSEFLANMSHEIRTPMNVIIGMSSLALKTDLEPRQRNYIQKVHRAAEGLLGIINDILDFSKIEAGMLSVERIEFRLEDVLDQFAGIIGFRAEEKALELLFEVRQDVPTALLGDPLRLGQVLLNLGSNAVKFTERGEIVLGVEALEVSESEVKLHFWVRDSGIGMTAEQCGRMFQSFIQADSSTSRRYGGTGLGLSISRSLVELMHGRIWVESEPGRGSLFHFEARFGMQSAQGPRRMFRADELLRVRALVVDDNAMAREILSGMASSYGLEVDVARDGAEALAFLIDGERRGLPYQLVLVDWKMPGMDGIELVARMRSADFDSLPAVIMVTAFGRDEALEAASQRSVELDSVLTKPVTPSTLLEAISVALGKGSLVERRSSERDNAAAEAMTAVSGSRVLLVEDNELNQELALELLGEAGMQVVLANNGQEALDRLAVDRAFDCILMDCQMPVLDGYAATRAIRQMPELADLPIIAMTANTLVGDRDEALRAGMNDHIGKPIDPPAMFLTLARWIGSRRPREPAAAVPPAEPDDSGMVLPGIDTRAGLATCNGREALYRRLLRRFHGGQGDFAECFRAATGQADDPAAQTRTAHSLRGAAANIGARALAQAALELETACREGAPATGLLEAVLAELGRVQAGLAAYLAAAPGEASAQPAVDAGQTATLLASLRDRLQHSDTSAEDLIARLCEIFAGRPQAPYLREVASAIEAFDYELALERLEQLPG</sequence>
<dbReference type="PATRIC" id="fig|1301098.3.peg.2690"/>
<evidence type="ECO:0000256" key="15">
    <source>
        <dbReference type="ARBA" id="ARBA00068150"/>
    </source>
</evidence>
<feature type="modified residue" description="4-aspartylphosphate" evidence="17">
    <location>
        <position position="1030"/>
    </location>
</feature>
<dbReference type="SMART" id="SM00304">
    <property type="entry name" value="HAMP"/>
    <property type="match status" value="1"/>
</dbReference>
<dbReference type="CDD" id="cd00088">
    <property type="entry name" value="HPT"/>
    <property type="match status" value="1"/>
</dbReference>
<dbReference type="PRINTS" id="PR00344">
    <property type="entry name" value="BCTRLSENSOR"/>
</dbReference>
<dbReference type="SMART" id="SM00388">
    <property type="entry name" value="HisKA"/>
    <property type="match status" value="1"/>
</dbReference>
<dbReference type="SUPFAM" id="SSF55874">
    <property type="entry name" value="ATPase domain of HSP90 chaperone/DNA topoisomerase II/histidine kinase"/>
    <property type="match status" value="1"/>
</dbReference>
<evidence type="ECO:0000259" key="25">
    <source>
        <dbReference type="PROSITE" id="PS50894"/>
    </source>
</evidence>
<dbReference type="InterPro" id="IPR035965">
    <property type="entry name" value="PAS-like_dom_sf"/>
</dbReference>
<keyword evidence="7 19" id="KW-0812">Transmembrane</keyword>
<evidence type="ECO:0000256" key="11">
    <source>
        <dbReference type="ARBA" id="ARBA00022989"/>
    </source>
</evidence>
<dbReference type="GO" id="GO:0000155">
    <property type="term" value="F:phosphorelay sensor kinase activity"/>
    <property type="evidence" value="ECO:0007669"/>
    <property type="project" value="InterPro"/>
</dbReference>
<evidence type="ECO:0000313" key="26">
    <source>
        <dbReference type="EMBL" id="CDF84027.1"/>
    </source>
</evidence>
<evidence type="ECO:0000256" key="3">
    <source>
        <dbReference type="ARBA" id="ARBA00012438"/>
    </source>
</evidence>
<dbReference type="InterPro" id="IPR000014">
    <property type="entry name" value="PAS"/>
</dbReference>
<keyword evidence="6 26" id="KW-0808">Transferase</keyword>
<keyword evidence="27" id="KW-1185">Reference proteome</keyword>
<dbReference type="Pfam" id="PF00072">
    <property type="entry name" value="Response_reg"/>
    <property type="match status" value="2"/>
</dbReference>
<dbReference type="InterPro" id="IPR000700">
    <property type="entry name" value="PAS-assoc_C"/>
</dbReference>
<dbReference type="SUPFAM" id="SSF47384">
    <property type="entry name" value="Homodimeric domain of signal transducing histidine kinase"/>
    <property type="match status" value="1"/>
</dbReference>
<dbReference type="HOGENOM" id="CLU_004332_1_0_6"/>
<dbReference type="PROSITE" id="PS50112">
    <property type="entry name" value="PAS"/>
    <property type="match status" value="1"/>
</dbReference>
<evidence type="ECO:0000256" key="2">
    <source>
        <dbReference type="ARBA" id="ARBA00004651"/>
    </source>
</evidence>
<evidence type="ECO:0000259" key="20">
    <source>
        <dbReference type="PROSITE" id="PS50109"/>
    </source>
</evidence>
<dbReference type="Pfam" id="PF00672">
    <property type="entry name" value="HAMP"/>
    <property type="match status" value="1"/>
</dbReference>
<dbReference type="SMART" id="SM00086">
    <property type="entry name" value="PAC"/>
    <property type="match status" value="2"/>
</dbReference>
<feature type="coiled-coil region" evidence="18">
    <location>
        <begin position="83"/>
        <end position="110"/>
    </location>
</feature>
<dbReference type="InterPro" id="IPR004358">
    <property type="entry name" value="Sig_transdc_His_kin-like_C"/>
</dbReference>
<dbReference type="SUPFAM" id="SSF47226">
    <property type="entry name" value="Histidine-containing phosphotransfer domain, HPT domain"/>
    <property type="match status" value="1"/>
</dbReference>
<dbReference type="Pfam" id="PF02518">
    <property type="entry name" value="HATPase_c"/>
    <property type="match status" value="1"/>
</dbReference>